<dbReference type="PANTHER" id="PTHR36930:SF1">
    <property type="entry name" value="MOSC DOMAIN-CONTAINING PROTEIN"/>
    <property type="match status" value="1"/>
</dbReference>
<dbReference type="AlphaFoldDB" id="A0AA39CGE1"/>
<dbReference type="InterPro" id="IPR011037">
    <property type="entry name" value="Pyrv_Knase-like_insert_dom_sf"/>
</dbReference>
<evidence type="ECO:0000259" key="1">
    <source>
        <dbReference type="PROSITE" id="PS51340"/>
    </source>
</evidence>
<feature type="domain" description="MOSC" evidence="1">
    <location>
        <begin position="16"/>
        <end position="194"/>
    </location>
</feature>
<dbReference type="EMBL" id="JAPDRK010000012">
    <property type="protein sequence ID" value="KAJ9607332.1"/>
    <property type="molecule type" value="Genomic_DNA"/>
</dbReference>
<proteinExistence type="predicted"/>
<dbReference type="Gene3D" id="2.40.33.20">
    <property type="entry name" value="PK beta-barrel domain-like"/>
    <property type="match status" value="1"/>
</dbReference>
<dbReference type="SUPFAM" id="SSF50800">
    <property type="entry name" value="PK beta-barrel domain-like"/>
    <property type="match status" value="2"/>
</dbReference>
<reference evidence="2" key="1">
    <citation type="submission" date="2022-10" db="EMBL/GenBank/DDBJ databases">
        <title>Culturing micro-colonial fungi from biological soil crusts in the Mojave desert and describing Neophaeococcomyces mojavensis, and introducing the new genera and species Taxawa tesnikishii.</title>
        <authorList>
            <person name="Kurbessoian T."/>
            <person name="Stajich J.E."/>
        </authorList>
    </citation>
    <scope>NUCLEOTIDE SEQUENCE</scope>
    <source>
        <strain evidence="2">TK_41</strain>
    </source>
</reference>
<organism evidence="2 3">
    <name type="scientific">Cladophialophora chaetospira</name>
    <dbReference type="NCBI Taxonomy" id="386627"/>
    <lineage>
        <taxon>Eukaryota</taxon>
        <taxon>Fungi</taxon>
        <taxon>Dikarya</taxon>
        <taxon>Ascomycota</taxon>
        <taxon>Pezizomycotina</taxon>
        <taxon>Eurotiomycetes</taxon>
        <taxon>Chaetothyriomycetidae</taxon>
        <taxon>Chaetothyriales</taxon>
        <taxon>Herpotrichiellaceae</taxon>
        <taxon>Cladophialophora</taxon>
    </lineage>
</organism>
<dbReference type="PANTHER" id="PTHR36930">
    <property type="entry name" value="METAL-SULFUR CLUSTER BIOSYNTHESIS PROTEINS YUAD-RELATED"/>
    <property type="match status" value="1"/>
</dbReference>
<comment type="caution">
    <text evidence="2">The sequence shown here is derived from an EMBL/GenBank/DDBJ whole genome shotgun (WGS) entry which is preliminary data.</text>
</comment>
<dbReference type="InterPro" id="IPR005302">
    <property type="entry name" value="MoCF_Sase_C"/>
</dbReference>
<dbReference type="GO" id="GO:0030170">
    <property type="term" value="F:pyridoxal phosphate binding"/>
    <property type="evidence" value="ECO:0007669"/>
    <property type="project" value="InterPro"/>
</dbReference>
<keyword evidence="3" id="KW-1185">Reference proteome</keyword>
<dbReference type="GO" id="GO:0030151">
    <property type="term" value="F:molybdenum ion binding"/>
    <property type="evidence" value="ECO:0007669"/>
    <property type="project" value="InterPro"/>
</dbReference>
<evidence type="ECO:0000313" key="3">
    <source>
        <dbReference type="Proteomes" id="UP001172673"/>
    </source>
</evidence>
<sequence>MSIHALALSTEHTFSKQSSQSLTLLPDLGVEGDCHCGVTVQHRSRLKIRPPPKNLRQVHLIDLEILESLNIKPGELGENVTTKGLGLLGLGTGTRLHFLPPAALGATENGAGTIAGSNTETNGVPASQEASIHPVLVVTGLRNPCPQISHFRTGLQEHFIDRDEERKIIARKAGIMSTVEVGGTVEVGMRIVVEPPTQWKALECV</sequence>
<name>A0AA39CGE1_9EURO</name>
<dbReference type="PROSITE" id="PS51340">
    <property type="entry name" value="MOSC"/>
    <property type="match status" value="1"/>
</dbReference>
<dbReference type="GO" id="GO:0003824">
    <property type="term" value="F:catalytic activity"/>
    <property type="evidence" value="ECO:0007669"/>
    <property type="project" value="InterPro"/>
</dbReference>
<gene>
    <name evidence="2" type="ORF">H2200_008405</name>
</gene>
<dbReference type="InterPro" id="IPR052716">
    <property type="entry name" value="MOSC_domain"/>
</dbReference>
<protein>
    <recommendedName>
        <fullName evidence="1">MOSC domain-containing protein</fullName>
    </recommendedName>
</protein>
<accession>A0AA39CGE1</accession>
<evidence type="ECO:0000313" key="2">
    <source>
        <dbReference type="EMBL" id="KAJ9607332.1"/>
    </source>
</evidence>
<dbReference type="Proteomes" id="UP001172673">
    <property type="component" value="Unassembled WGS sequence"/>
</dbReference>